<dbReference type="InterPro" id="IPR050179">
    <property type="entry name" value="Trans_hexapeptide_repeat"/>
</dbReference>
<dbReference type="InterPro" id="IPR001451">
    <property type="entry name" value="Hexapep"/>
</dbReference>
<evidence type="ECO:0000313" key="3">
    <source>
        <dbReference type="EMBL" id="MBP1042604.1"/>
    </source>
</evidence>
<dbReference type="CDD" id="cd03349">
    <property type="entry name" value="LbH_XAT"/>
    <property type="match status" value="1"/>
</dbReference>
<dbReference type="Proteomes" id="UP000674938">
    <property type="component" value="Unassembled WGS sequence"/>
</dbReference>
<keyword evidence="2" id="KW-0677">Repeat</keyword>
<name>A0A940P6M6_9ENTE</name>
<accession>A0A940P6M6</accession>
<dbReference type="InterPro" id="IPR018357">
    <property type="entry name" value="Hexapep_transf_CS"/>
</dbReference>
<dbReference type="EMBL" id="JAEEGA010000011">
    <property type="protein sequence ID" value="MBP1042604.1"/>
    <property type="molecule type" value="Genomic_DNA"/>
</dbReference>
<dbReference type="NCBIfam" id="TIGR03308">
    <property type="entry name" value="phn_thr-fam"/>
    <property type="match status" value="1"/>
</dbReference>
<protein>
    <submittedName>
        <fullName evidence="3">Chloramphenicol acetyltransferase</fullName>
    </submittedName>
</protein>
<keyword evidence="1" id="KW-0808">Transferase</keyword>
<keyword evidence="4" id="KW-1185">Reference proteome</keyword>
<dbReference type="SUPFAM" id="SSF51161">
    <property type="entry name" value="Trimeric LpxA-like enzymes"/>
    <property type="match status" value="1"/>
</dbReference>
<dbReference type="RefSeq" id="WP_209529931.1">
    <property type="nucleotide sequence ID" value="NZ_JAEEGA010000011.1"/>
</dbReference>
<dbReference type="InterPro" id="IPR017694">
    <property type="entry name" value="Phosphonate_tfrase_rpt"/>
</dbReference>
<dbReference type="PROSITE" id="PS00101">
    <property type="entry name" value="HEXAPEP_TRANSFERASES"/>
    <property type="match status" value="1"/>
</dbReference>
<evidence type="ECO:0000313" key="4">
    <source>
        <dbReference type="Proteomes" id="UP000674938"/>
    </source>
</evidence>
<dbReference type="Pfam" id="PF00132">
    <property type="entry name" value="Hexapep"/>
    <property type="match status" value="1"/>
</dbReference>
<comment type="caution">
    <text evidence="3">The sequence shown here is derived from an EMBL/GenBank/DDBJ whole genome shotgun (WGS) entry which is preliminary data.</text>
</comment>
<organism evidence="3 4">
    <name type="scientific">Vagococcus allomyrinae</name>
    <dbReference type="NCBI Taxonomy" id="2794353"/>
    <lineage>
        <taxon>Bacteria</taxon>
        <taxon>Bacillati</taxon>
        <taxon>Bacillota</taxon>
        <taxon>Bacilli</taxon>
        <taxon>Lactobacillales</taxon>
        <taxon>Enterococcaceae</taxon>
        <taxon>Vagococcus</taxon>
    </lineage>
</organism>
<dbReference type="AlphaFoldDB" id="A0A940P6M6"/>
<dbReference type="PANTHER" id="PTHR43300">
    <property type="entry name" value="ACETYLTRANSFERASE"/>
    <property type="match status" value="1"/>
</dbReference>
<proteinExistence type="predicted"/>
<sequence>MHLETTHLFPDKPVIGRNSQVQRTTFGSYVELGESNFVDHATIGDYSYTGQFCFIQNTKISQFVSIAAMVRIGPTNHPYDRPSQHMFAYNGTGYGFPNKDQSYLETRQHNWAIIGPDVWIGHGAIIQAGITVGTGAVIGAGAVVTKDVAPYTIVGGVPAKVLKDRFPDPLKEQLLAIAWWEWDRSTLETRHPDFSLPIEEFVAKWQPSA</sequence>
<dbReference type="InterPro" id="IPR011004">
    <property type="entry name" value="Trimer_LpxA-like_sf"/>
</dbReference>
<evidence type="ECO:0000256" key="1">
    <source>
        <dbReference type="ARBA" id="ARBA00022679"/>
    </source>
</evidence>
<dbReference type="GO" id="GO:0016740">
    <property type="term" value="F:transferase activity"/>
    <property type="evidence" value="ECO:0007669"/>
    <property type="project" value="UniProtKB-KW"/>
</dbReference>
<dbReference type="Gene3D" id="2.160.10.10">
    <property type="entry name" value="Hexapeptide repeat proteins"/>
    <property type="match status" value="1"/>
</dbReference>
<gene>
    <name evidence="3" type="ORF">I6N95_16430</name>
</gene>
<evidence type="ECO:0000256" key="2">
    <source>
        <dbReference type="ARBA" id="ARBA00022737"/>
    </source>
</evidence>
<dbReference type="PANTHER" id="PTHR43300:SF11">
    <property type="entry name" value="ACETYLTRANSFERASE RV3034C-RELATED"/>
    <property type="match status" value="1"/>
</dbReference>
<reference evidence="3" key="1">
    <citation type="submission" date="2020-12" db="EMBL/GenBank/DDBJ databases">
        <title>Vagococcus allomyrinae sp. nov. and Enterococcus lavae sp. nov., isolated from the larvae of Allomyrina dichotoma.</title>
        <authorList>
            <person name="Lee S.D."/>
        </authorList>
    </citation>
    <scope>NUCLEOTIDE SEQUENCE</scope>
    <source>
        <strain evidence="3">BWB3-3</strain>
    </source>
</reference>